<gene>
    <name evidence="1" type="ORF">F6464_09705</name>
</gene>
<dbReference type="SUPFAM" id="SSF52540">
    <property type="entry name" value="P-loop containing nucleoside triphosphate hydrolases"/>
    <property type="match status" value="1"/>
</dbReference>
<sequence>MTFLPNFFETLNTKNIRYCVLRNYHQLPYSTDGSDLDILIDKNDSFLFLSILNETCQSYQGMIVSFIPSEICPRICLLGIENGGWGLMIDLHYNQIQYRGHTIVTNQNIWKNTFIYRDNINVLNPRVDALIGLFKELLNNKTCKQKYYDDFKKYCLNAEFLDEIFGVINKQNISQILMEYLEVEYSEKTIKKLAKQLIKEFPIKKNTFFYYFVKLKRIIKKPGYTIVFLGTDGSGKSTIIETLKPVLNEAFHKAVYYEHLRPNKFPSIARLLGKKEEFNVPVTEPHSKKPSGFLGSLFRWGYYLIDYTLGYALKIYPKKAIRSCVWIFDRYYYDYIIDPKRVRIKLPKVILKIGQIIIPEPDIILCLGTNAEIIHERKPELDLGEVHRQVTDLKFFCNSHKHAVWIDTGTSIEVSSDNALKAIRDIMGKRFESIKL</sequence>
<organism evidence="1 2">
    <name type="scientific">Flavobacterium luteum</name>
    <dbReference type="NCBI Taxonomy" id="2026654"/>
    <lineage>
        <taxon>Bacteria</taxon>
        <taxon>Pseudomonadati</taxon>
        <taxon>Bacteroidota</taxon>
        <taxon>Flavobacteriia</taxon>
        <taxon>Flavobacteriales</taxon>
        <taxon>Flavobacteriaceae</taxon>
        <taxon>Flavobacterium</taxon>
    </lineage>
</organism>
<evidence type="ECO:0000313" key="2">
    <source>
        <dbReference type="Proteomes" id="UP000490922"/>
    </source>
</evidence>
<dbReference type="OrthoDB" id="2088152at2"/>
<dbReference type="InterPro" id="IPR027417">
    <property type="entry name" value="P-loop_NTPase"/>
</dbReference>
<evidence type="ECO:0000313" key="1">
    <source>
        <dbReference type="EMBL" id="KAB1155789.1"/>
    </source>
</evidence>
<dbReference type="EMBL" id="WAEM01000004">
    <property type="protein sequence ID" value="KAB1155789.1"/>
    <property type="molecule type" value="Genomic_DNA"/>
</dbReference>
<dbReference type="AlphaFoldDB" id="A0A7J5AFN4"/>
<reference evidence="1 2" key="1">
    <citation type="submission" date="2019-09" db="EMBL/GenBank/DDBJ databases">
        <title>Flavobacterium sp. nov., isolated from glacier ice.</title>
        <authorList>
            <person name="Liu Q."/>
        </authorList>
    </citation>
    <scope>NUCLEOTIDE SEQUENCE [LARGE SCALE GENOMIC DNA]</scope>
    <source>
        <strain evidence="1 2">NBRC 112527</strain>
    </source>
</reference>
<name>A0A7J5AFN4_9FLAO</name>
<comment type="caution">
    <text evidence="1">The sequence shown here is derived from an EMBL/GenBank/DDBJ whole genome shotgun (WGS) entry which is preliminary data.</text>
</comment>
<dbReference type="Gene3D" id="3.40.50.300">
    <property type="entry name" value="P-loop containing nucleotide triphosphate hydrolases"/>
    <property type="match status" value="1"/>
</dbReference>
<proteinExistence type="predicted"/>
<accession>A0A7J5AFN4</accession>
<protein>
    <recommendedName>
        <fullName evidence="3">Thymidylate kinase</fullName>
    </recommendedName>
</protein>
<keyword evidence="2" id="KW-1185">Reference proteome</keyword>
<dbReference type="Proteomes" id="UP000490922">
    <property type="component" value="Unassembled WGS sequence"/>
</dbReference>
<evidence type="ECO:0008006" key="3">
    <source>
        <dbReference type="Google" id="ProtNLM"/>
    </source>
</evidence>
<dbReference type="RefSeq" id="WP_151107608.1">
    <property type="nucleotide sequence ID" value="NZ_WAEM01000004.1"/>
</dbReference>